<protein>
    <submittedName>
        <fullName evidence="2">Uncharacterized protein</fullName>
    </submittedName>
</protein>
<accession>A0A164ZSW9</accession>
<dbReference type="AlphaFoldDB" id="A0A164ZSW9"/>
<keyword evidence="1" id="KW-1133">Transmembrane helix</keyword>
<sequence length="124" mass="14666">MSVSCMDLYVVYKHVRLQVYRLNVCKSQLPPGQAMPSHKIDIPDVFVAVGVRNKTAPNTQLGGIRRAPYIPTYIFYIVLRWSTGCGFYFIFFLFSRLFIYSFYFISIYFFIYSIVFKTKIYIYI</sequence>
<name>A0A164ZSW9_XYLHT</name>
<keyword evidence="3" id="KW-1185">Reference proteome</keyword>
<dbReference type="GeneID" id="28901737"/>
<feature type="transmembrane region" description="Helical" evidence="1">
    <location>
        <begin position="97"/>
        <end position="116"/>
    </location>
</feature>
<dbReference type="Proteomes" id="UP000076632">
    <property type="component" value="Unassembled WGS sequence"/>
</dbReference>
<keyword evidence="1" id="KW-0812">Transmembrane</keyword>
<evidence type="ECO:0000256" key="1">
    <source>
        <dbReference type="SAM" id="Phobius"/>
    </source>
</evidence>
<gene>
    <name evidence="2" type="ORF">L228DRAFT_43925</name>
</gene>
<feature type="transmembrane region" description="Helical" evidence="1">
    <location>
        <begin position="73"/>
        <end position="91"/>
    </location>
</feature>
<organism evidence="2 3">
    <name type="scientific">Xylona heveae (strain CBS 132557 / TC161)</name>
    <dbReference type="NCBI Taxonomy" id="1328760"/>
    <lineage>
        <taxon>Eukaryota</taxon>
        <taxon>Fungi</taxon>
        <taxon>Dikarya</taxon>
        <taxon>Ascomycota</taxon>
        <taxon>Pezizomycotina</taxon>
        <taxon>Xylonomycetes</taxon>
        <taxon>Xylonales</taxon>
        <taxon>Xylonaceae</taxon>
        <taxon>Xylona</taxon>
    </lineage>
</organism>
<reference evidence="2 3" key="1">
    <citation type="journal article" date="2016" name="Fungal Biol.">
        <title>The genome of Xylona heveae provides a window into fungal endophytism.</title>
        <authorList>
            <person name="Gazis R."/>
            <person name="Kuo A."/>
            <person name="Riley R."/>
            <person name="LaButti K."/>
            <person name="Lipzen A."/>
            <person name="Lin J."/>
            <person name="Amirebrahimi M."/>
            <person name="Hesse C.N."/>
            <person name="Spatafora J.W."/>
            <person name="Henrissat B."/>
            <person name="Hainaut M."/>
            <person name="Grigoriev I.V."/>
            <person name="Hibbett D.S."/>
        </authorList>
    </citation>
    <scope>NUCLEOTIDE SEQUENCE [LARGE SCALE GENOMIC DNA]</scope>
    <source>
        <strain evidence="2 3">TC161</strain>
    </source>
</reference>
<dbReference type="EMBL" id="KV407466">
    <property type="protein sequence ID" value="KZF19469.1"/>
    <property type="molecule type" value="Genomic_DNA"/>
</dbReference>
<evidence type="ECO:0000313" key="3">
    <source>
        <dbReference type="Proteomes" id="UP000076632"/>
    </source>
</evidence>
<proteinExistence type="predicted"/>
<keyword evidence="1" id="KW-0472">Membrane</keyword>
<dbReference type="InParanoid" id="A0A164ZSW9"/>
<evidence type="ECO:0000313" key="2">
    <source>
        <dbReference type="EMBL" id="KZF19469.1"/>
    </source>
</evidence>
<dbReference type="RefSeq" id="XP_018185024.1">
    <property type="nucleotide sequence ID" value="XM_018336600.1"/>
</dbReference>